<sequence length="144" mass="16581">MERPGVLDGFNLESTTEARKTLDAEWVAHARNARRATAMLPSNFDYLVHWRWATSHTPRSPRCGRQIPGTVGFLQVVTVALGDFQLIFVEIRREPLTDSYYARGRAPRKQDHPDVLQRVFRRWEARDTRWSLTAEAFDGILLGS</sequence>
<evidence type="ECO:0000313" key="1">
    <source>
        <dbReference type="EMBL" id="KAF9790467.1"/>
    </source>
</evidence>
<name>A0A9P6HMQ3_9AGAM</name>
<reference evidence="1" key="2">
    <citation type="submission" date="2020-11" db="EMBL/GenBank/DDBJ databases">
        <authorList>
            <consortium name="DOE Joint Genome Institute"/>
            <person name="Kuo A."/>
            <person name="Miyauchi S."/>
            <person name="Kiss E."/>
            <person name="Drula E."/>
            <person name="Kohler A."/>
            <person name="Sanchez-Garcia M."/>
            <person name="Andreopoulos B."/>
            <person name="Barry K.W."/>
            <person name="Bonito G."/>
            <person name="Buee M."/>
            <person name="Carver A."/>
            <person name="Chen C."/>
            <person name="Cichocki N."/>
            <person name="Clum A."/>
            <person name="Culley D."/>
            <person name="Crous P.W."/>
            <person name="Fauchery L."/>
            <person name="Girlanda M."/>
            <person name="Hayes R."/>
            <person name="Keri Z."/>
            <person name="Labutti K."/>
            <person name="Lipzen A."/>
            <person name="Lombard V."/>
            <person name="Magnuson J."/>
            <person name="Maillard F."/>
            <person name="Morin E."/>
            <person name="Murat C."/>
            <person name="Nolan M."/>
            <person name="Ohm R."/>
            <person name="Pangilinan J."/>
            <person name="Pereira M."/>
            <person name="Perotto S."/>
            <person name="Peter M."/>
            <person name="Riley R."/>
            <person name="Sitrit Y."/>
            <person name="Stielow B."/>
            <person name="Szollosi G."/>
            <person name="Zifcakova L."/>
            <person name="Stursova M."/>
            <person name="Spatafora J.W."/>
            <person name="Tedersoo L."/>
            <person name="Vaario L.-M."/>
            <person name="Yamada A."/>
            <person name="Yan M."/>
            <person name="Wang P."/>
            <person name="Xu J."/>
            <person name="Bruns T."/>
            <person name="Baldrian P."/>
            <person name="Vilgalys R."/>
            <person name="Henrissat B."/>
            <person name="Grigoriev I.V."/>
            <person name="Hibbett D."/>
            <person name="Nagy L.G."/>
            <person name="Martin F.M."/>
        </authorList>
    </citation>
    <scope>NUCLEOTIDE SEQUENCE</scope>
    <source>
        <strain evidence="1">UH-Tt-Lm1</strain>
    </source>
</reference>
<dbReference type="AlphaFoldDB" id="A0A9P6HMQ3"/>
<dbReference type="Proteomes" id="UP000736335">
    <property type="component" value="Unassembled WGS sequence"/>
</dbReference>
<gene>
    <name evidence="1" type="ORF">BJ322DRAFT_1017177</name>
</gene>
<keyword evidence="2" id="KW-1185">Reference proteome</keyword>
<protein>
    <submittedName>
        <fullName evidence="1">Uncharacterized protein</fullName>
    </submittedName>
</protein>
<reference evidence="1" key="1">
    <citation type="journal article" date="2020" name="Nat. Commun.">
        <title>Large-scale genome sequencing of mycorrhizal fungi provides insights into the early evolution of symbiotic traits.</title>
        <authorList>
            <person name="Miyauchi S."/>
            <person name="Kiss E."/>
            <person name="Kuo A."/>
            <person name="Drula E."/>
            <person name="Kohler A."/>
            <person name="Sanchez-Garcia M."/>
            <person name="Morin E."/>
            <person name="Andreopoulos B."/>
            <person name="Barry K.W."/>
            <person name="Bonito G."/>
            <person name="Buee M."/>
            <person name="Carver A."/>
            <person name="Chen C."/>
            <person name="Cichocki N."/>
            <person name="Clum A."/>
            <person name="Culley D."/>
            <person name="Crous P.W."/>
            <person name="Fauchery L."/>
            <person name="Girlanda M."/>
            <person name="Hayes R.D."/>
            <person name="Keri Z."/>
            <person name="LaButti K."/>
            <person name="Lipzen A."/>
            <person name="Lombard V."/>
            <person name="Magnuson J."/>
            <person name="Maillard F."/>
            <person name="Murat C."/>
            <person name="Nolan M."/>
            <person name="Ohm R.A."/>
            <person name="Pangilinan J."/>
            <person name="Pereira M.F."/>
            <person name="Perotto S."/>
            <person name="Peter M."/>
            <person name="Pfister S."/>
            <person name="Riley R."/>
            <person name="Sitrit Y."/>
            <person name="Stielow J.B."/>
            <person name="Szollosi G."/>
            <person name="Zifcakova L."/>
            <person name="Stursova M."/>
            <person name="Spatafora J.W."/>
            <person name="Tedersoo L."/>
            <person name="Vaario L.M."/>
            <person name="Yamada A."/>
            <person name="Yan M."/>
            <person name="Wang P."/>
            <person name="Xu J."/>
            <person name="Bruns T."/>
            <person name="Baldrian P."/>
            <person name="Vilgalys R."/>
            <person name="Dunand C."/>
            <person name="Henrissat B."/>
            <person name="Grigoriev I.V."/>
            <person name="Hibbett D."/>
            <person name="Nagy L.G."/>
            <person name="Martin F.M."/>
        </authorList>
    </citation>
    <scope>NUCLEOTIDE SEQUENCE</scope>
    <source>
        <strain evidence="1">UH-Tt-Lm1</strain>
    </source>
</reference>
<proteinExistence type="predicted"/>
<evidence type="ECO:0000313" key="2">
    <source>
        <dbReference type="Proteomes" id="UP000736335"/>
    </source>
</evidence>
<organism evidence="1 2">
    <name type="scientific">Thelephora terrestris</name>
    <dbReference type="NCBI Taxonomy" id="56493"/>
    <lineage>
        <taxon>Eukaryota</taxon>
        <taxon>Fungi</taxon>
        <taxon>Dikarya</taxon>
        <taxon>Basidiomycota</taxon>
        <taxon>Agaricomycotina</taxon>
        <taxon>Agaricomycetes</taxon>
        <taxon>Thelephorales</taxon>
        <taxon>Thelephoraceae</taxon>
        <taxon>Thelephora</taxon>
    </lineage>
</organism>
<dbReference type="EMBL" id="WIUZ02000002">
    <property type="protein sequence ID" value="KAF9790467.1"/>
    <property type="molecule type" value="Genomic_DNA"/>
</dbReference>
<comment type="caution">
    <text evidence="1">The sequence shown here is derived from an EMBL/GenBank/DDBJ whole genome shotgun (WGS) entry which is preliminary data.</text>
</comment>
<accession>A0A9P6HMQ3</accession>